<dbReference type="RefSeq" id="WP_379538578.1">
    <property type="nucleotide sequence ID" value="NZ_JBHSDR010000006.1"/>
</dbReference>
<sequence>MAKQGVSLENEAAQSTNALGPLVGLAREDFVGAIALLLRETAGDPARTMRHARNFGEEVVRIFSGKSELAPDARDKRFMDPAWRYNPFYRAGAQYYLAVQKGIRSWLDELELDDLERDRANFITNIVIDSLSPTNTLAGNPMAQKRLIDSGGLSLIKGLKNAYDDMVHNNGMVSQVDKKPFKLGKNVATSPGAVVYRNAMMELIQYQPTTAQVHEIPQLTIPPQINKMYINDLSPEKSVVKWQVDNGIQTFVISWKNPTKAEGVWDMADYIGACRTAIDVICEITGAKKVNVSGGCSGGQTTALLASAMTAAGDDRLGAITLMVCVLHPQQNDIEAGALISKHGMALARKRAAKKGVIEGNSLARGFAWLRPNDLIWNYVINNYLMGEDPPAFDVLFWNADATNLSAALMGDFLTLFETLAFTRKGEVEMAGHAIDLSKVKSDVFILGGVTDHITPWRACYRSTQLFGAKDVTFVLSQSGHMQAILNPPGNPKAKYFRAVKPGHPPADVEQWMKGAEEVAGSWWPFWMEWVQKRSGKMVPAPAKLGSSKHPPSDPAPGLYVLDKC</sequence>
<evidence type="ECO:0000256" key="1">
    <source>
        <dbReference type="ARBA" id="ARBA00022679"/>
    </source>
</evidence>
<dbReference type="Proteomes" id="UP001595828">
    <property type="component" value="Unassembled WGS sequence"/>
</dbReference>
<keyword evidence="6" id="KW-1185">Reference proteome</keyword>
<dbReference type="EMBL" id="JBHSDR010000006">
    <property type="protein sequence ID" value="MFC4295093.1"/>
    <property type="molecule type" value="Genomic_DNA"/>
</dbReference>
<dbReference type="InterPro" id="IPR051321">
    <property type="entry name" value="PHA/PHB_synthase"/>
</dbReference>
<evidence type="ECO:0000259" key="3">
    <source>
        <dbReference type="Pfam" id="PF00561"/>
    </source>
</evidence>
<reference evidence="6" key="1">
    <citation type="journal article" date="2019" name="Int. J. Syst. Evol. Microbiol.">
        <title>The Global Catalogue of Microorganisms (GCM) 10K type strain sequencing project: providing services to taxonomists for standard genome sequencing and annotation.</title>
        <authorList>
            <consortium name="The Broad Institute Genomics Platform"/>
            <consortium name="The Broad Institute Genome Sequencing Center for Infectious Disease"/>
            <person name="Wu L."/>
            <person name="Ma J."/>
        </authorList>
    </citation>
    <scope>NUCLEOTIDE SEQUENCE [LARGE SCALE GENOMIC DNA]</scope>
    <source>
        <strain evidence="6">CGMCC 1.12989</strain>
    </source>
</reference>
<dbReference type="Pfam" id="PF07167">
    <property type="entry name" value="PhaC_N"/>
    <property type="match status" value="1"/>
</dbReference>
<accession>A0ABV8RP11</accession>
<keyword evidence="2" id="KW-0012">Acyltransferase</keyword>
<evidence type="ECO:0000313" key="6">
    <source>
        <dbReference type="Proteomes" id="UP001595828"/>
    </source>
</evidence>
<dbReference type="Gene3D" id="3.40.50.1820">
    <property type="entry name" value="alpha/beta hydrolase"/>
    <property type="match status" value="1"/>
</dbReference>
<evidence type="ECO:0000313" key="5">
    <source>
        <dbReference type="EMBL" id="MFC4295093.1"/>
    </source>
</evidence>
<dbReference type="PANTHER" id="PTHR36837">
    <property type="entry name" value="POLY(3-HYDROXYALKANOATE) POLYMERASE SUBUNIT PHAC"/>
    <property type="match status" value="1"/>
</dbReference>
<dbReference type="PANTHER" id="PTHR36837:SF5">
    <property type="entry name" value="POLY-3-HYDROXYBUTYRATE SYNTHASE"/>
    <property type="match status" value="1"/>
</dbReference>
<gene>
    <name evidence="5" type="ORF">ACFO0A_08500</name>
</gene>
<evidence type="ECO:0000259" key="4">
    <source>
        <dbReference type="Pfam" id="PF07167"/>
    </source>
</evidence>
<comment type="caution">
    <text evidence="5">The sequence shown here is derived from an EMBL/GenBank/DDBJ whole genome shotgun (WGS) entry which is preliminary data.</text>
</comment>
<feature type="domain" description="Poly-beta-hydroxybutyrate polymerase N-terminal" evidence="4">
    <location>
        <begin position="74"/>
        <end position="242"/>
    </location>
</feature>
<name>A0ABV8RP11_9SPHN</name>
<dbReference type="SUPFAM" id="SSF53474">
    <property type="entry name" value="alpha/beta-Hydrolases"/>
    <property type="match status" value="1"/>
</dbReference>
<proteinExistence type="predicted"/>
<protein>
    <submittedName>
        <fullName evidence="5">PHA/PHB synthase family protein</fullName>
    </submittedName>
</protein>
<dbReference type="InterPro" id="IPR029058">
    <property type="entry name" value="AB_hydrolase_fold"/>
</dbReference>
<feature type="domain" description="AB hydrolase-1" evidence="3">
    <location>
        <begin position="264"/>
        <end position="488"/>
    </location>
</feature>
<dbReference type="InterPro" id="IPR000073">
    <property type="entry name" value="AB_hydrolase_1"/>
</dbReference>
<organism evidence="5 6">
    <name type="scientific">Novosphingobium tardum</name>
    <dbReference type="NCBI Taxonomy" id="1538021"/>
    <lineage>
        <taxon>Bacteria</taxon>
        <taxon>Pseudomonadati</taxon>
        <taxon>Pseudomonadota</taxon>
        <taxon>Alphaproteobacteria</taxon>
        <taxon>Sphingomonadales</taxon>
        <taxon>Sphingomonadaceae</taxon>
        <taxon>Novosphingobium</taxon>
    </lineage>
</organism>
<dbReference type="Pfam" id="PF00561">
    <property type="entry name" value="Abhydrolase_1"/>
    <property type="match status" value="1"/>
</dbReference>
<evidence type="ECO:0000256" key="2">
    <source>
        <dbReference type="ARBA" id="ARBA00023315"/>
    </source>
</evidence>
<dbReference type="InterPro" id="IPR010941">
    <property type="entry name" value="PhaC_N"/>
</dbReference>
<keyword evidence="1" id="KW-0808">Transferase</keyword>